<feature type="transmembrane region" description="Helical" evidence="1">
    <location>
        <begin position="38"/>
        <end position="59"/>
    </location>
</feature>
<dbReference type="Proteomes" id="UP000672526">
    <property type="component" value="Unassembled WGS sequence"/>
</dbReference>
<comment type="caution">
    <text evidence="2">The sequence shown here is derived from an EMBL/GenBank/DDBJ whole genome shotgun (WGS) entry which is preliminary data.</text>
</comment>
<sequence>MQDNEKNTGKAVPTELQVEQPEFMDSPSPYRNPLTTTLLFLSGIGLWGSAAIGAGALLFGGKGDAAITQLFDLFLIAGPAAAGGVVLLVLYVIIQQPWRPGRGSLAFVLQIPFALFVLLIVVAFELDAHR</sequence>
<protein>
    <submittedName>
        <fullName evidence="2">Uncharacterized protein</fullName>
    </submittedName>
</protein>
<evidence type="ECO:0000313" key="3">
    <source>
        <dbReference type="Proteomes" id="UP000672526"/>
    </source>
</evidence>
<keyword evidence="3" id="KW-1185">Reference proteome</keyword>
<gene>
    <name evidence="2" type="ORF">R69888_00634</name>
</gene>
<dbReference type="RefSeq" id="WP_211609578.1">
    <property type="nucleotide sequence ID" value="NZ_CAJNBK010000001.1"/>
</dbReference>
<evidence type="ECO:0000313" key="2">
    <source>
        <dbReference type="EMBL" id="CAE6699049.1"/>
    </source>
</evidence>
<feature type="transmembrane region" description="Helical" evidence="1">
    <location>
        <begin position="106"/>
        <end position="126"/>
    </location>
</feature>
<feature type="transmembrane region" description="Helical" evidence="1">
    <location>
        <begin position="71"/>
        <end position="94"/>
    </location>
</feature>
<name>A0ABM8QIJ2_9BURK</name>
<organism evidence="2 3">
    <name type="scientific">Paraburkholderia haematera</name>
    <dbReference type="NCBI Taxonomy" id="2793077"/>
    <lineage>
        <taxon>Bacteria</taxon>
        <taxon>Pseudomonadati</taxon>
        <taxon>Pseudomonadota</taxon>
        <taxon>Betaproteobacteria</taxon>
        <taxon>Burkholderiales</taxon>
        <taxon>Burkholderiaceae</taxon>
        <taxon>Paraburkholderia</taxon>
    </lineage>
</organism>
<keyword evidence="1" id="KW-0812">Transmembrane</keyword>
<keyword evidence="1" id="KW-1133">Transmembrane helix</keyword>
<proteinExistence type="predicted"/>
<reference evidence="2 3" key="1">
    <citation type="submission" date="2021-02" db="EMBL/GenBank/DDBJ databases">
        <authorList>
            <person name="Vanwijnsberghe S."/>
        </authorList>
    </citation>
    <scope>NUCLEOTIDE SEQUENCE [LARGE SCALE GENOMIC DNA]</scope>
    <source>
        <strain evidence="2 3">LMG 31837</strain>
    </source>
</reference>
<keyword evidence="1" id="KW-0472">Membrane</keyword>
<accession>A0ABM8QIJ2</accession>
<evidence type="ECO:0000256" key="1">
    <source>
        <dbReference type="SAM" id="Phobius"/>
    </source>
</evidence>
<dbReference type="EMBL" id="CAJNBK010000001">
    <property type="protein sequence ID" value="CAE6699049.1"/>
    <property type="molecule type" value="Genomic_DNA"/>
</dbReference>